<evidence type="ECO:0000313" key="1">
    <source>
        <dbReference type="EMBL" id="MBT9316837.1"/>
    </source>
</evidence>
<organism evidence="1 2">
    <name type="scientific">Leptothoe spongobia TAU-MAC 1115</name>
    <dbReference type="NCBI Taxonomy" id="1967444"/>
    <lineage>
        <taxon>Bacteria</taxon>
        <taxon>Bacillati</taxon>
        <taxon>Cyanobacteriota</taxon>
        <taxon>Cyanophyceae</taxon>
        <taxon>Nodosilineales</taxon>
        <taxon>Cymatolegaceae</taxon>
        <taxon>Leptothoe</taxon>
        <taxon>Leptothoe spongobia</taxon>
    </lineage>
</organism>
<accession>A0A947DGV8</accession>
<dbReference type="AlphaFoldDB" id="A0A947DGV8"/>
<sequence length="74" mass="8451">MSDRPPGQIYLIPVRLDECQIPDLRQEEYGISLSDYQWVDLFEPNGYDLLVQGIQAGFIDTVEKTRSDKSASDD</sequence>
<reference evidence="1" key="1">
    <citation type="submission" date="2020-11" db="EMBL/GenBank/DDBJ databases">
        <authorList>
            <person name="Konstantinou D."/>
            <person name="Gkelis S."/>
            <person name="Popin R."/>
            <person name="Fewer D."/>
            <person name="Sivonen K."/>
        </authorList>
    </citation>
    <scope>NUCLEOTIDE SEQUENCE</scope>
    <source>
        <strain evidence="1">TAU-MAC 1115</strain>
    </source>
</reference>
<keyword evidence="2" id="KW-1185">Reference proteome</keyword>
<gene>
    <name evidence="1" type="ORF">IXB50_15520</name>
</gene>
<evidence type="ECO:0000313" key="2">
    <source>
        <dbReference type="Proteomes" id="UP000717364"/>
    </source>
</evidence>
<reference evidence="1" key="2">
    <citation type="journal article" date="2021" name="Mar. Drugs">
        <title>Genome Reduction and Secondary Metabolism of the Marine Sponge-Associated Cyanobacterium Leptothoe.</title>
        <authorList>
            <person name="Konstantinou D."/>
            <person name="Popin R.V."/>
            <person name="Fewer D.P."/>
            <person name="Sivonen K."/>
            <person name="Gkelis S."/>
        </authorList>
    </citation>
    <scope>NUCLEOTIDE SEQUENCE</scope>
    <source>
        <strain evidence="1">TAU-MAC 1115</strain>
    </source>
</reference>
<proteinExistence type="predicted"/>
<dbReference type="EMBL" id="JADOES010000033">
    <property type="protein sequence ID" value="MBT9316837.1"/>
    <property type="molecule type" value="Genomic_DNA"/>
</dbReference>
<name>A0A947DGV8_9CYAN</name>
<protein>
    <submittedName>
        <fullName evidence="1">Uncharacterized protein</fullName>
    </submittedName>
</protein>
<comment type="caution">
    <text evidence="1">The sequence shown here is derived from an EMBL/GenBank/DDBJ whole genome shotgun (WGS) entry which is preliminary data.</text>
</comment>
<dbReference type="Proteomes" id="UP000717364">
    <property type="component" value="Unassembled WGS sequence"/>
</dbReference>